<dbReference type="GO" id="GO:0050660">
    <property type="term" value="F:flavin adenine dinucleotide binding"/>
    <property type="evidence" value="ECO:0007669"/>
    <property type="project" value="InterPro"/>
</dbReference>
<feature type="domain" description="Glucose-methanol-choline oxidoreductase N-terminal" evidence="12">
    <location>
        <begin position="314"/>
        <end position="328"/>
    </location>
</feature>
<evidence type="ECO:0000259" key="11">
    <source>
        <dbReference type="PROSITE" id="PS00623"/>
    </source>
</evidence>
<evidence type="ECO:0000259" key="12">
    <source>
        <dbReference type="PROSITE" id="PS00624"/>
    </source>
</evidence>
<sequence>MRHTSSLVALYSVAAFFFPKATASDCPIPTLTAEQFSKLPLDYVVIGSGAGGMTVAARLSENSNVNVGLIEAGVFHKDDPLIDVPGYGGQIFGNATYDWLFETIPQDYAAGRIIQETRGKMLGGSTGINLLAWDRASKAEYDAWQLFANDSDWNFDNLLPYFIKSENIDLADNDVFPGVSSNGYTIAQQEFKVDDGFTGPIHGSYNSIYGDLALPLASTWNNLKVPTNPNTIGGNSSGVRNERTAVFNGTRSYSASGYYCPASTRKNLHVLTGAQASKILFTAGSNLKATGVSFISNSVAFNASASKEVILAAGAVQTPQLLELSGIGDETILSALGIETLVNLPGVGANLQDHIYTVSQWVALPNITTFDILRYNETFLEEQTVLYEKTHTGFLDTRNSNLVFLNSNDTVFPQADVQGLITELRASLAGSGLTPLQRAQFQIQLGWLEDGSVPQAEFIMSSSGLVDPANDTNYMSIVTGLMHPLSRGTIHINSTNPLAHPLIDPSYLSFDYDLHSLSSFTTIAADVATHQPIANLLVDQQLPSSATIESSESLEDFVISTFITGDHLACTAAMASRELGGVVDANLRVYGVSNLRIVDASIMPIIVGAHLQATVYAIAEKAADIISSGR</sequence>
<feature type="active site" description="Proton acceptor" evidence="8">
    <location>
        <position position="610"/>
    </location>
</feature>
<dbReference type="Proteomes" id="UP001215280">
    <property type="component" value="Unassembled WGS sequence"/>
</dbReference>
<evidence type="ECO:0000256" key="7">
    <source>
        <dbReference type="ARBA" id="ARBA00023180"/>
    </source>
</evidence>
<dbReference type="InterPro" id="IPR012132">
    <property type="entry name" value="GMC_OxRdtase"/>
</dbReference>
<organism evidence="13 14">
    <name type="scientific">Mycena maculata</name>
    <dbReference type="NCBI Taxonomy" id="230809"/>
    <lineage>
        <taxon>Eukaryota</taxon>
        <taxon>Fungi</taxon>
        <taxon>Dikarya</taxon>
        <taxon>Basidiomycota</taxon>
        <taxon>Agaricomycotina</taxon>
        <taxon>Agaricomycetes</taxon>
        <taxon>Agaricomycetidae</taxon>
        <taxon>Agaricales</taxon>
        <taxon>Marasmiineae</taxon>
        <taxon>Mycenaceae</taxon>
        <taxon>Mycena</taxon>
    </lineage>
</organism>
<comment type="similarity">
    <text evidence="2 9">Belongs to the GMC oxidoreductase family.</text>
</comment>
<evidence type="ECO:0000313" key="13">
    <source>
        <dbReference type="EMBL" id="KAJ7756408.1"/>
    </source>
</evidence>
<evidence type="ECO:0000256" key="5">
    <source>
        <dbReference type="ARBA" id="ARBA00022827"/>
    </source>
</evidence>
<dbReference type="PIRSF" id="PIRSF000137">
    <property type="entry name" value="Alcohol_oxidase"/>
    <property type="match status" value="1"/>
</dbReference>
<evidence type="ECO:0000313" key="14">
    <source>
        <dbReference type="Proteomes" id="UP001215280"/>
    </source>
</evidence>
<dbReference type="Pfam" id="PF05199">
    <property type="entry name" value="GMC_oxred_C"/>
    <property type="match status" value="1"/>
</dbReference>
<dbReference type="PANTHER" id="PTHR11552:SF201">
    <property type="entry name" value="GLUCOSE-METHANOL-CHOLINE OXIDOREDUCTASE N-TERMINAL DOMAIN-CONTAINING PROTEIN"/>
    <property type="match status" value="1"/>
</dbReference>
<feature type="active site" description="Proton donor" evidence="8">
    <location>
        <position position="567"/>
    </location>
</feature>
<dbReference type="Gene3D" id="3.30.560.10">
    <property type="entry name" value="Glucose Oxidase, domain 3"/>
    <property type="match status" value="1"/>
</dbReference>
<keyword evidence="5 9" id="KW-0274">FAD</keyword>
<evidence type="ECO:0000256" key="2">
    <source>
        <dbReference type="ARBA" id="ARBA00010790"/>
    </source>
</evidence>
<evidence type="ECO:0000256" key="6">
    <source>
        <dbReference type="ARBA" id="ARBA00023002"/>
    </source>
</evidence>
<dbReference type="PROSITE" id="PS00623">
    <property type="entry name" value="GMC_OXRED_1"/>
    <property type="match status" value="1"/>
</dbReference>
<comment type="caution">
    <text evidence="13">The sequence shown here is derived from an EMBL/GenBank/DDBJ whole genome shotgun (WGS) entry which is preliminary data.</text>
</comment>
<evidence type="ECO:0000256" key="3">
    <source>
        <dbReference type="ARBA" id="ARBA00022630"/>
    </source>
</evidence>
<protein>
    <submittedName>
        <fullName evidence="13">Alcohol oxidase</fullName>
    </submittedName>
</protein>
<accession>A0AAD7J559</accession>
<dbReference type="EMBL" id="JARJLG010000061">
    <property type="protein sequence ID" value="KAJ7756408.1"/>
    <property type="molecule type" value="Genomic_DNA"/>
</dbReference>
<dbReference type="GO" id="GO:0016614">
    <property type="term" value="F:oxidoreductase activity, acting on CH-OH group of donors"/>
    <property type="evidence" value="ECO:0007669"/>
    <property type="project" value="InterPro"/>
</dbReference>
<evidence type="ECO:0000256" key="9">
    <source>
        <dbReference type="RuleBase" id="RU003968"/>
    </source>
</evidence>
<name>A0AAD7J559_9AGAR</name>
<dbReference type="AlphaFoldDB" id="A0AAD7J559"/>
<dbReference type="PANTHER" id="PTHR11552">
    <property type="entry name" value="GLUCOSE-METHANOL-CHOLINE GMC OXIDOREDUCTASE"/>
    <property type="match status" value="1"/>
</dbReference>
<reference evidence="13" key="1">
    <citation type="submission" date="2023-03" db="EMBL/GenBank/DDBJ databases">
        <title>Massive genome expansion in bonnet fungi (Mycena s.s.) driven by repeated elements and novel gene families across ecological guilds.</title>
        <authorList>
            <consortium name="Lawrence Berkeley National Laboratory"/>
            <person name="Harder C.B."/>
            <person name="Miyauchi S."/>
            <person name="Viragh M."/>
            <person name="Kuo A."/>
            <person name="Thoen E."/>
            <person name="Andreopoulos B."/>
            <person name="Lu D."/>
            <person name="Skrede I."/>
            <person name="Drula E."/>
            <person name="Henrissat B."/>
            <person name="Morin E."/>
            <person name="Kohler A."/>
            <person name="Barry K."/>
            <person name="LaButti K."/>
            <person name="Morin E."/>
            <person name="Salamov A."/>
            <person name="Lipzen A."/>
            <person name="Mereny Z."/>
            <person name="Hegedus B."/>
            <person name="Baldrian P."/>
            <person name="Stursova M."/>
            <person name="Weitz H."/>
            <person name="Taylor A."/>
            <person name="Grigoriev I.V."/>
            <person name="Nagy L.G."/>
            <person name="Martin F."/>
            <person name="Kauserud H."/>
        </authorList>
    </citation>
    <scope>NUCLEOTIDE SEQUENCE</scope>
    <source>
        <strain evidence="13">CBHHK188m</strain>
    </source>
</reference>
<evidence type="ECO:0000256" key="8">
    <source>
        <dbReference type="PIRSR" id="PIRSR000137-1"/>
    </source>
</evidence>
<feature type="domain" description="Glucose-methanol-choline oxidoreductase N-terminal" evidence="11">
    <location>
        <begin position="119"/>
        <end position="142"/>
    </location>
</feature>
<keyword evidence="6" id="KW-0560">Oxidoreductase</keyword>
<evidence type="ECO:0000256" key="1">
    <source>
        <dbReference type="ARBA" id="ARBA00001974"/>
    </source>
</evidence>
<keyword evidence="7" id="KW-0325">Glycoprotein</keyword>
<dbReference type="PROSITE" id="PS00624">
    <property type="entry name" value="GMC_OXRED_2"/>
    <property type="match status" value="1"/>
</dbReference>
<gene>
    <name evidence="13" type="ORF">DFH07DRAFT_820459</name>
</gene>
<proteinExistence type="inferred from homology"/>
<feature type="chain" id="PRO_5042072575" evidence="10">
    <location>
        <begin position="24"/>
        <end position="630"/>
    </location>
</feature>
<keyword evidence="14" id="KW-1185">Reference proteome</keyword>
<dbReference type="InterPro" id="IPR007867">
    <property type="entry name" value="GMC_OxRtase_C"/>
</dbReference>
<dbReference type="Gene3D" id="3.50.50.60">
    <property type="entry name" value="FAD/NAD(P)-binding domain"/>
    <property type="match status" value="1"/>
</dbReference>
<dbReference type="InterPro" id="IPR036188">
    <property type="entry name" value="FAD/NAD-bd_sf"/>
</dbReference>
<dbReference type="Pfam" id="PF00732">
    <property type="entry name" value="GMC_oxred_N"/>
    <property type="match status" value="1"/>
</dbReference>
<feature type="signal peptide" evidence="10">
    <location>
        <begin position="1"/>
        <end position="23"/>
    </location>
</feature>
<evidence type="ECO:0000256" key="4">
    <source>
        <dbReference type="ARBA" id="ARBA00022729"/>
    </source>
</evidence>
<dbReference type="SUPFAM" id="SSF51905">
    <property type="entry name" value="FAD/NAD(P)-binding domain"/>
    <property type="match status" value="1"/>
</dbReference>
<dbReference type="SUPFAM" id="SSF54373">
    <property type="entry name" value="FAD-linked reductases, C-terminal domain"/>
    <property type="match status" value="1"/>
</dbReference>
<comment type="cofactor">
    <cofactor evidence="1">
        <name>FAD</name>
        <dbReference type="ChEBI" id="CHEBI:57692"/>
    </cofactor>
</comment>
<dbReference type="InterPro" id="IPR000172">
    <property type="entry name" value="GMC_OxRdtase_N"/>
</dbReference>
<keyword evidence="3 9" id="KW-0285">Flavoprotein</keyword>
<keyword evidence="4 10" id="KW-0732">Signal</keyword>
<evidence type="ECO:0000256" key="10">
    <source>
        <dbReference type="SAM" id="SignalP"/>
    </source>
</evidence>